<evidence type="ECO:0000256" key="3">
    <source>
        <dbReference type="ARBA" id="ARBA00022840"/>
    </source>
</evidence>
<dbReference type="SUPFAM" id="SSF56059">
    <property type="entry name" value="Glutathione synthetase ATP-binding domain-like"/>
    <property type="match status" value="1"/>
</dbReference>
<dbReference type="InParanoid" id="A0A024GMG3"/>
<dbReference type="GO" id="GO:0015631">
    <property type="term" value="F:tubulin binding"/>
    <property type="evidence" value="ECO:0007669"/>
    <property type="project" value="TreeGrafter"/>
</dbReference>
<evidence type="ECO:0000313" key="7">
    <source>
        <dbReference type="Proteomes" id="UP000053237"/>
    </source>
</evidence>
<dbReference type="EMBL" id="CAIX01000196">
    <property type="protein sequence ID" value="CCI47948.1"/>
    <property type="molecule type" value="Genomic_DNA"/>
</dbReference>
<feature type="coiled-coil region" evidence="4">
    <location>
        <begin position="185"/>
        <end position="212"/>
    </location>
</feature>
<keyword evidence="3" id="KW-0067">ATP-binding</keyword>
<dbReference type="GO" id="GO:0000226">
    <property type="term" value="P:microtubule cytoskeleton organization"/>
    <property type="evidence" value="ECO:0007669"/>
    <property type="project" value="TreeGrafter"/>
</dbReference>
<keyword evidence="7" id="KW-1185">Reference proteome</keyword>
<keyword evidence="1" id="KW-0436">Ligase</keyword>
<comment type="caution">
    <text evidence="6">The sequence shown here is derived from an EMBL/GenBank/DDBJ whole genome shotgun (WGS) entry which is preliminary data.</text>
</comment>
<dbReference type="PANTHER" id="PTHR12241">
    <property type="entry name" value="TUBULIN POLYGLUTAMYLASE"/>
    <property type="match status" value="1"/>
</dbReference>
<feature type="coiled-coil region" evidence="4">
    <location>
        <begin position="309"/>
        <end position="341"/>
    </location>
</feature>
<reference evidence="6 7" key="1">
    <citation type="submission" date="2012-05" db="EMBL/GenBank/DDBJ databases">
        <title>Recombination and specialization in a pathogen metapopulation.</title>
        <authorList>
            <person name="Gardiner A."/>
            <person name="Kemen E."/>
            <person name="Schultz-Larsen T."/>
            <person name="MacLean D."/>
            <person name="Van Oosterhout C."/>
            <person name="Jones J.D.G."/>
        </authorList>
    </citation>
    <scope>NUCLEOTIDE SEQUENCE [LARGE SCALE GENOMIC DNA]</scope>
    <source>
        <strain evidence="6 7">Ac Nc2</strain>
    </source>
</reference>
<dbReference type="Pfam" id="PF03133">
    <property type="entry name" value="TTL"/>
    <property type="match status" value="1"/>
</dbReference>
<feature type="region of interest" description="Disordered" evidence="5">
    <location>
        <begin position="147"/>
        <end position="171"/>
    </location>
</feature>
<dbReference type="GO" id="GO:0070740">
    <property type="term" value="F:tubulin-glutamic acid ligase activity"/>
    <property type="evidence" value="ECO:0007669"/>
    <property type="project" value="TreeGrafter"/>
</dbReference>
<feature type="compositionally biased region" description="Basic and acidic residues" evidence="5">
    <location>
        <begin position="161"/>
        <end position="171"/>
    </location>
</feature>
<evidence type="ECO:0000256" key="1">
    <source>
        <dbReference type="ARBA" id="ARBA00022598"/>
    </source>
</evidence>
<evidence type="ECO:0008006" key="8">
    <source>
        <dbReference type="Google" id="ProtNLM"/>
    </source>
</evidence>
<keyword evidence="2" id="KW-0547">Nucleotide-binding</keyword>
<dbReference type="STRING" id="65357.A0A024GMG3"/>
<sequence length="933" mass="107945">MSQESGLQSLESYKESYPLLPLCVISTLGDEELRKCQSDLQLLLEELTLSADDVQLSKYASRQLFIVQSTLRESVAVKRIATLLASNEDFPFSPVLDQQNATTNFDRMKQFERNTMDYKPRERVKALKKITDVHRNTQNSFVISSVSPGLRKRASQTRQQAIKDEQRKSKEIIQRKNQRQVAYKRLLARQKLQEEKQRLRKLEEERKRQETPKWDHSAAVNSLEEVYLSQSESESEVSNFSESDEESEKAIQTLLPTLQQTPADTKPGLVIQETALDRSLEEYQSDQDDSNFSIMDEIIEDHVERVSSREEYACRLQNLMRKQHQAKCEQLELEKSHREEAEARHVHELTSDPIINAEMVEKQDEVTFYSPEEVAPNIDSTRVPRPLSPKVVEYHRYFRNFYCIFSGIYEQTHTFSTISSTTLPQQAEQVLRLQMKLYQGWQSIMQDYQTVFGKCTSETTISPLGVSTSPSTAHYRITFADRREVSEIVVAALQKLGPWEEHPSGLGLKTTWNLLWTWSKPNVERKTLLSWQRVNHFYNSKALTRKDNLKKSITKYIKMGGKLRSEYKTLMPKTFLLPQEYVAFIEAYHKTHCKDESTTQSPRANIWIMKPVASSRGRGISLVNDLNQLIYGENVVIQRYVNRPLLINGYKFDLRLFVLVTSFNPLEAFLYGKGFVRLCTRLYDPENLADLFIHLTNSSVQKANVDVSDTKWYSEHNDPQTAEEDVQETGTKKPLDYLWNWLARSGANVQSVKDNISKVVLLSLLCGEDHIAHQVNSFDLYGFDILLDADLKPWLIEINASPSMARENKLDVQVKDALMYDTIKLVNPLRFDRYRLVDILGRRLSEMQKSVQRVHRGNVGAKVDEENRSIRQMNLDLTAILDGHVPRCYGEMPSHLGHYERICPHTSMYNQLKKLKNGRKIATTLAEECKQQQ</sequence>
<keyword evidence="4" id="KW-0175">Coiled coil</keyword>
<dbReference type="GO" id="GO:0005524">
    <property type="term" value="F:ATP binding"/>
    <property type="evidence" value="ECO:0007669"/>
    <property type="project" value="UniProtKB-KW"/>
</dbReference>
<organism evidence="6 7">
    <name type="scientific">Albugo candida</name>
    <dbReference type="NCBI Taxonomy" id="65357"/>
    <lineage>
        <taxon>Eukaryota</taxon>
        <taxon>Sar</taxon>
        <taxon>Stramenopiles</taxon>
        <taxon>Oomycota</taxon>
        <taxon>Peronosporomycetes</taxon>
        <taxon>Albuginales</taxon>
        <taxon>Albuginaceae</taxon>
        <taxon>Albugo</taxon>
    </lineage>
</organism>
<name>A0A024GMG3_9STRA</name>
<dbReference type="Gene3D" id="3.30.470.20">
    <property type="entry name" value="ATP-grasp fold, B domain"/>
    <property type="match status" value="1"/>
</dbReference>
<dbReference type="AlphaFoldDB" id="A0A024GMG3"/>
<dbReference type="PROSITE" id="PS51221">
    <property type="entry name" value="TTL"/>
    <property type="match status" value="1"/>
</dbReference>
<evidence type="ECO:0000256" key="5">
    <source>
        <dbReference type="SAM" id="MobiDB-lite"/>
    </source>
</evidence>
<dbReference type="OrthoDB" id="202825at2759"/>
<dbReference type="GO" id="GO:0036064">
    <property type="term" value="C:ciliary basal body"/>
    <property type="evidence" value="ECO:0007669"/>
    <property type="project" value="TreeGrafter"/>
</dbReference>
<gene>
    <name evidence="6" type="ORF">BN9_089910</name>
</gene>
<evidence type="ECO:0000256" key="2">
    <source>
        <dbReference type="ARBA" id="ARBA00022741"/>
    </source>
</evidence>
<accession>A0A024GMG3</accession>
<evidence type="ECO:0000256" key="4">
    <source>
        <dbReference type="SAM" id="Coils"/>
    </source>
</evidence>
<proteinExistence type="predicted"/>
<evidence type="ECO:0000313" key="6">
    <source>
        <dbReference type="EMBL" id="CCI47948.1"/>
    </source>
</evidence>
<protein>
    <recommendedName>
        <fullName evidence="8">Tubulin--tyrosine ligase-like protein 9</fullName>
    </recommendedName>
</protein>
<dbReference type="Proteomes" id="UP000053237">
    <property type="component" value="Unassembled WGS sequence"/>
</dbReference>
<dbReference type="PANTHER" id="PTHR12241:SF155">
    <property type="entry name" value="TUBULIN-TYROSINE LIGASE FAMILY PROTEIN"/>
    <property type="match status" value="1"/>
</dbReference>
<dbReference type="InterPro" id="IPR004344">
    <property type="entry name" value="TTL/TTLL_fam"/>
</dbReference>